<dbReference type="Gene3D" id="1.10.8.60">
    <property type="match status" value="1"/>
</dbReference>
<comment type="domain">
    <text evidence="8">Domain I is involved in oligomerization and binding regulators, domain II is flexibile and of varying length in different bacteria, domain III forms the AAA+ region, while domain IV binds dsDNA.</text>
</comment>
<evidence type="ECO:0000256" key="1">
    <source>
        <dbReference type="ARBA" id="ARBA00006583"/>
    </source>
</evidence>
<dbReference type="Pfam" id="PF11638">
    <property type="entry name" value="DnaA_N"/>
    <property type="match status" value="1"/>
</dbReference>
<dbReference type="GO" id="GO:0005524">
    <property type="term" value="F:ATP binding"/>
    <property type="evidence" value="ECO:0007669"/>
    <property type="project" value="UniProtKB-UniRule"/>
</dbReference>
<evidence type="ECO:0000313" key="14">
    <source>
        <dbReference type="EMBL" id="SES04745.1"/>
    </source>
</evidence>
<feature type="region of interest" description="Domain I, interacts with DnaA modulators" evidence="8">
    <location>
        <begin position="1"/>
        <end position="116"/>
    </location>
</feature>
<dbReference type="InterPro" id="IPR020591">
    <property type="entry name" value="Chromosome_initiator_DnaA-like"/>
</dbReference>
<dbReference type="Pfam" id="PF08299">
    <property type="entry name" value="Bac_DnaA_C"/>
    <property type="match status" value="1"/>
</dbReference>
<dbReference type="InterPro" id="IPR018312">
    <property type="entry name" value="Chromosome_initiator_DnaA_CS"/>
</dbReference>
<feature type="binding site" evidence="8">
    <location>
        <position position="186"/>
    </location>
    <ligand>
        <name>ATP</name>
        <dbReference type="ChEBI" id="CHEBI:30616"/>
    </ligand>
</feature>
<evidence type="ECO:0000259" key="13">
    <source>
        <dbReference type="SMART" id="SM00760"/>
    </source>
</evidence>
<comment type="subunit">
    <text evidence="8">Oligomerizes as a right-handed, spiral filament on DNA at oriC.</text>
</comment>
<feature type="binding site" evidence="8">
    <location>
        <position position="185"/>
    </location>
    <ligand>
        <name>ATP</name>
        <dbReference type="ChEBI" id="CHEBI:30616"/>
    </ligand>
</feature>
<comment type="function">
    <text evidence="8 10">Plays an essential role in the initiation and regulation of chromosomal replication. ATP-DnaA binds to the origin of replication (oriC) to initiate formation of the DNA replication initiation complex once per cell cycle. Binds the DnaA box (a 9 base pair repeat at the origin) and separates the double-stranded (ds)DNA. Forms a right-handed helical filament on oriC DNA; dsDNA binds to the exterior of the filament while single-stranded (ss)DNA is stabiized in the filament's interior. The ATP-DnaA-oriC complex binds and stabilizes one strand of the AT-rich DNA unwinding element (DUE), permitting loading of DNA polymerase. After initiation quickly degrades to an ADP-DnaA complex that is not apt for DNA replication. Binds acidic phospholipids.</text>
</comment>
<organism evidence="14 15">
    <name type="scientific">Isobaculum melis</name>
    <dbReference type="NCBI Taxonomy" id="142588"/>
    <lineage>
        <taxon>Bacteria</taxon>
        <taxon>Bacillati</taxon>
        <taxon>Bacillota</taxon>
        <taxon>Bacilli</taxon>
        <taxon>Lactobacillales</taxon>
        <taxon>Carnobacteriaceae</taxon>
        <taxon>Isobaculum</taxon>
    </lineage>
</organism>
<dbReference type="InterPro" id="IPR027417">
    <property type="entry name" value="P-loop_NTPase"/>
</dbReference>
<keyword evidence="2 8" id="KW-0963">Cytoplasm</keyword>
<dbReference type="PROSITE" id="PS01008">
    <property type="entry name" value="DNAA"/>
    <property type="match status" value="1"/>
</dbReference>
<dbReference type="Gene3D" id="3.30.300.180">
    <property type="match status" value="1"/>
</dbReference>
<evidence type="ECO:0000256" key="2">
    <source>
        <dbReference type="ARBA" id="ARBA00022490"/>
    </source>
</evidence>
<keyword evidence="3 8" id="KW-0235">DNA replication</keyword>
<dbReference type="CDD" id="cd06571">
    <property type="entry name" value="Bac_DnaA_C"/>
    <property type="match status" value="1"/>
</dbReference>
<dbReference type="InterPro" id="IPR010921">
    <property type="entry name" value="Trp_repressor/repl_initiator"/>
</dbReference>
<dbReference type="FunFam" id="1.10.8.60:FF:000003">
    <property type="entry name" value="Chromosomal replication initiator protein DnaA"/>
    <property type="match status" value="1"/>
</dbReference>
<dbReference type="GO" id="GO:0003688">
    <property type="term" value="F:DNA replication origin binding"/>
    <property type="evidence" value="ECO:0007669"/>
    <property type="project" value="UniProtKB-UniRule"/>
</dbReference>
<evidence type="ECO:0000256" key="9">
    <source>
        <dbReference type="NCBIfam" id="TIGR00362"/>
    </source>
</evidence>
<dbReference type="SUPFAM" id="SSF52540">
    <property type="entry name" value="P-loop containing nucleoside triphosphate hydrolases"/>
    <property type="match status" value="1"/>
</dbReference>
<comment type="similarity">
    <text evidence="1 8 11">Belongs to the DnaA family.</text>
</comment>
<feature type="region of interest" description="Domain III, AAA+ region" evidence="8">
    <location>
        <begin position="138"/>
        <end position="354"/>
    </location>
</feature>
<dbReference type="PANTHER" id="PTHR30050">
    <property type="entry name" value="CHROMOSOMAL REPLICATION INITIATOR PROTEIN DNAA"/>
    <property type="match status" value="1"/>
</dbReference>
<feature type="binding site" evidence="8">
    <location>
        <position position="184"/>
    </location>
    <ligand>
        <name>ATP</name>
        <dbReference type="ChEBI" id="CHEBI:30616"/>
    </ligand>
</feature>
<feature type="region of interest" description="Domain IV, binds dsDNA" evidence="8">
    <location>
        <begin position="355"/>
        <end position="475"/>
    </location>
</feature>
<evidence type="ECO:0000256" key="5">
    <source>
        <dbReference type="ARBA" id="ARBA00022840"/>
    </source>
</evidence>
<dbReference type="CDD" id="cd00009">
    <property type="entry name" value="AAA"/>
    <property type="match status" value="1"/>
</dbReference>
<dbReference type="GO" id="GO:0008289">
    <property type="term" value="F:lipid binding"/>
    <property type="evidence" value="ECO:0007669"/>
    <property type="project" value="UniProtKB-KW"/>
</dbReference>
<dbReference type="GO" id="GO:0005737">
    <property type="term" value="C:cytoplasm"/>
    <property type="evidence" value="ECO:0007669"/>
    <property type="project" value="UniProtKB-SubCell"/>
</dbReference>
<keyword evidence="7 8" id="KW-0238">DNA-binding</keyword>
<dbReference type="Gene3D" id="1.10.1750.10">
    <property type="match status" value="1"/>
</dbReference>
<dbReference type="Gene3D" id="3.40.50.300">
    <property type="entry name" value="P-loop containing nucleotide triphosphate hydrolases"/>
    <property type="match status" value="1"/>
</dbReference>
<keyword evidence="6 8" id="KW-0446">Lipid-binding</keyword>
<protein>
    <recommendedName>
        <fullName evidence="8 9">Chromosomal replication initiator protein DnaA</fullName>
    </recommendedName>
</protein>
<dbReference type="InterPro" id="IPR024633">
    <property type="entry name" value="DnaA_N_dom"/>
</dbReference>
<sequence length="475" mass="54097">MVNYFVTTRLYLKNLAATEVFRHELEQGGDIVDDLESLWQYLKSKFQQTLTKVGFDTWIESAAPIRITDKNIIIEVPSSFHKDYWEKNIATKVVEYLYEYTGQEILPIFVIKNEETSANHINETEKITVEPTKRKDALLNDKYTFDTFVIGKGNQMAHAAALVVAEDPGMLYNPLFFYGGVGLGKTHLMHAIGHQMLLLNPEAKVKYVSSETFANDFINSIQTKSQEKFRTEYRNVDLLLVDDIQFFADKEGTQEEFFHTFNALYDDRKQIVLTSDRLPNEIPKLQERLVSRFAWGLSVDITPPDLETRIAILRRKANAERLEIPPDTLSYIAGQIDSNIRELEGALVRVQAYAAIESKDISTSLAADALKSIIPSSKPSTLSIQEIQKAVSDYFNITLADITGKKRIKSIVVPRQIAMYLSRELTSNSLPKIGAEFGGKDHTTVIHAYEKIDHQLHLDDDLRRSVEDIKEKLAR</sequence>
<evidence type="ECO:0000256" key="11">
    <source>
        <dbReference type="RuleBase" id="RU004227"/>
    </source>
</evidence>
<name>A0A1H9U5I8_9LACT</name>
<dbReference type="Proteomes" id="UP000198948">
    <property type="component" value="Unassembled WGS sequence"/>
</dbReference>
<evidence type="ECO:0000256" key="4">
    <source>
        <dbReference type="ARBA" id="ARBA00022741"/>
    </source>
</evidence>
<dbReference type="EMBL" id="FOHA01000022">
    <property type="protein sequence ID" value="SES04745.1"/>
    <property type="molecule type" value="Genomic_DNA"/>
</dbReference>
<dbReference type="AlphaFoldDB" id="A0A1H9U5I8"/>
<reference evidence="14 15" key="1">
    <citation type="submission" date="2016-10" db="EMBL/GenBank/DDBJ databases">
        <authorList>
            <person name="de Groot N.N."/>
        </authorList>
    </citation>
    <scope>NUCLEOTIDE SEQUENCE [LARGE SCALE GENOMIC DNA]</scope>
    <source>
        <strain evidence="14 15">DSM 13760</strain>
    </source>
</reference>
<dbReference type="InterPro" id="IPR001957">
    <property type="entry name" value="Chromosome_initiator_DnaA"/>
</dbReference>
<evidence type="ECO:0000256" key="3">
    <source>
        <dbReference type="ARBA" id="ARBA00022705"/>
    </source>
</evidence>
<feature type="binding site" evidence="8">
    <location>
        <position position="182"/>
    </location>
    <ligand>
        <name>ATP</name>
        <dbReference type="ChEBI" id="CHEBI:30616"/>
    </ligand>
</feature>
<evidence type="ECO:0000259" key="12">
    <source>
        <dbReference type="SMART" id="SM00382"/>
    </source>
</evidence>
<dbReference type="GO" id="GO:0005886">
    <property type="term" value="C:plasma membrane"/>
    <property type="evidence" value="ECO:0007669"/>
    <property type="project" value="TreeGrafter"/>
</dbReference>
<dbReference type="SMART" id="SM00760">
    <property type="entry name" value="Bac_DnaA_C"/>
    <property type="match status" value="1"/>
</dbReference>
<evidence type="ECO:0000256" key="8">
    <source>
        <dbReference type="HAMAP-Rule" id="MF_00377"/>
    </source>
</evidence>
<keyword evidence="15" id="KW-1185">Reference proteome</keyword>
<keyword evidence="5 8" id="KW-0067">ATP-binding</keyword>
<dbReference type="Pfam" id="PF00308">
    <property type="entry name" value="Bac_DnaA"/>
    <property type="match status" value="1"/>
</dbReference>
<dbReference type="FunFam" id="3.40.50.300:FF:000668">
    <property type="entry name" value="Chromosomal replication initiator protein DnaA"/>
    <property type="match status" value="1"/>
</dbReference>
<dbReference type="STRING" id="142588.SAMN04488559_1222"/>
<proteinExistence type="inferred from homology"/>
<gene>
    <name evidence="8" type="primary">dnaA</name>
    <name evidence="14" type="ORF">SAMN04488559_1222</name>
</gene>
<evidence type="ECO:0000256" key="6">
    <source>
        <dbReference type="ARBA" id="ARBA00023121"/>
    </source>
</evidence>
<dbReference type="PRINTS" id="PR00051">
    <property type="entry name" value="DNAA"/>
</dbReference>
<dbReference type="InterPro" id="IPR038454">
    <property type="entry name" value="DnaA_N_sf"/>
</dbReference>
<dbReference type="InterPro" id="IPR013317">
    <property type="entry name" value="DnaA_dom"/>
</dbReference>
<evidence type="ECO:0000313" key="15">
    <source>
        <dbReference type="Proteomes" id="UP000198948"/>
    </source>
</evidence>
<dbReference type="GO" id="GO:0006270">
    <property type="term" value="P:DNA replication initiation"/>
    <property type="evidence" value="ECO:0007669"/>
    <property type="project" value="UniProtKB-UniRule"/>
</dbReference>
<keyword evidence="4 8" id="KW-0547">Nucleotide-binding</keyword>
<dbReference type="GO" id="GO:0006275">
    <property type="term" value="P:regulation of DNA replication"/>
    <property type="evidence" value="ECO:0007669"/>
    <property type="project" value="UniProtKB-UniRule"/>
</dbReference>
<dbReference type="HAMAP" id="MF_00377">
    <property type="entry name" value="DnaA_bact"/>
    <property type="match status" value="1"/>
</dbReference>
<dbReference type="PANTHER" id="PTHR30050:SF2">
    <property type="entry name" value="CHROMOSOMAL REPLICATION INITIATOR PROTEIN DNAA"/>
    <property type="match status" value="1"/>
</dbReference>
<dbReference type="SMART" id="SM00382">
    <property type="entry name" value="AAA"/>
    <property type="match status" value="1"/>
</dbReference>
<dbReference type="SUPFAM" id="SSF48295">
    <property type="entry name" value="TrpR-like"/>
    <property type="match status" value="1"/>
</dbReference>
<dbReference type="InterPro" id="IPR013159">
    <property type="entry name" value="DnaA_C"/>
</dbReference>
<dbReference type="InterPro" id="IPR003593">
    <property type="entry name" value="AAA+_ATPase"/>
</dbReference>
<accession>A0A1H9U5I8</accession>
<comment type="caution">
    <text evidence="8">Lacks conserved residue(s) required for the propagation of feature annotation.</text>
</comment>
<dbReference type="NCBIfam" id="TIGR00362">
    <property type="entry name" value="DnaA"/>
    <property type="match status" value="1"/>
</dbReference>
<evidence type="ECO:0000256" key="10">
    <source>
        <dbReference type="RuleBase" id="RU000577"/>
    </source>
</evidence>
<comment type="subcellular location">
    <subcellularLocation>
        <location evidence="8">Cytoplasm</location>
    </subcellularLocation>
</comment>
<feature type="domain" description="Chromosomal replication initiator DnaA C-terminal" evidence="13">
    <location>
        <begin position="383"/>
        <end position="452"/>
    </location>
</feature>
<feature type="domain" description="AAA+ ATPase" evidence="12">
    <location>
        <begin position="171"/>
        <end position="302"/>
    </location>
</feature>
<evidence type="ECO:0000256" key="7">
    <source>
        <dbReference type="ARBA" id="ARBA00023125"/>
    </source>
</evidence>